<dbReference type="InterPro" id="IPR032732">
    <property type="entry name" value="SPATA6_N"/>
</dbReference>
<gene>
    <name evidence="5" type="ORF">XNOV1_A033073</name>
</gene>
<dbReference type="Proteomes" id="UP001178508">
    <property type="component" value="Chromosome 7"/>
</dbReference>
<feature type="compositionally biased region" description="Polar residues" evidence="3">
    <location>
        <begin position="322"/>
        <end position="348"/>
    </location>
</feature>
<dbReference type="InterPro" id="IPR042769">
    <property type="entry name" value="SPATA6_fam"/>
</dbReference>
<feature type="compositionally biased region" description="Polar residues" evidence="3">
    <location>
        <begin position="218"/>
        <end position="239"/>
    </location>
</feature>
<evidence type="ECO:0000313" key="5">
    <source>
        <dbReference type="EMBL" id="CAJ1060515.1"/>
    </source>
</evidence>
<keyword evidence="2" id="KW-0597">Phosphoprotein</keyword>
<evidence type="ECO:0000259" key="4">
    <source>
        <dbReference type="Pfam" id="PF14909"/>
    </source>
</evidence>
<dbReference type="AlphaFoldDB" id="A0AAV1FHK2"/>
<evidence type="ECO:0000313" key="6">
    <source>
        <dbReference type="Proteomes" id="UP001178508"/>
    </source>
</evidence>
<dbReference type="GO" id="GO:0007283">
    <property type="term" value="P:spermatogenesis"/>
    <property type="evidence" value="ECO:0007669"/>
    <property type="project" value="InterPro"/>
</dbReference>
<dbReference type="Pfam" id="PF14909">
    <property type="entry name" value="SPATA6"/>
    <property type="match status" value="1"/>
</dbReference>
<evidence type="ECO:0000256" key="3">
    <source>
        <dbReference type="SAM" id="MobiDB-lite"/>
    </source>
</evidence>
<accession>A0AAV1FHK2</accession>
<dbReference type="GO" id="GO:0032027">
    <property type="term" value="F:myosin light chain binding"/>
    <property type="evidence" value="ECO:0007669"/>
    <property type="project" value="InterPro"/>
</dbReference>
<dbReference type="GO" id="GO:0120212">
    <property type="term" value="C:sperm head-tail coupling apparatus"/>
    <property type="evidence" value="ECO:0007669"/>
    <property type="project" value="InterPro"/>
</dbReference>
<dbReference type="EMBL" id="OY660870">
    <property type="protein sequence ID" value="CAJ1060515.1"/>
    <property type="molecule type" value="Genomic_DNA"/>
</dbReference>
<dbReference type="PANTHER" id="PTHR16435:SF3">
    <property type="entry name" value="SPERMATOGENESIS-ASSOCIATED PROTEIN 6"/>
    <property type="match status" value="1"/>
</dbReference>
<protein>
    <submittedName>
        <fullName evidence="5">LOW QUALITY PROTEIN: spermatogenesis-associated protein 6</fullName>
    </submittedName>
</protein>
<reference evidence="5" key="1">
    <citation type="submission" date="2023-08" db="EMBL/GenBank/DDBJ databases">
        <authorList>
            <person name="Alioto T."/>
            <person name="Alioto T."/>
            <person name="Gomez Garrido J."/>
        </authorList>
    </citation>
    <scope>NUCLEOTIDE SEQUENCE</scope>
</reference>
<feature type="compositionally biased region" description="Polar residues" evidence="3">
    <location>
        <begin position="178"/>
        <end position="198"/>
    </location>
</feature>
<feature type="domain" description="Spermatogenesis-associated protein 6 N-terminal" evidence="4">
    <location>
        <begin position="17"/>
        <end position="156"/>
    </location>
</feature>
<name>A0AAV1FHK2_XYRNO</name>
<organism evidence="5 6">
    <name type="scientific">Xyrichtys novacula</name>
    <name type="common">Pearly razorfish</name>
    <name type="synonym">Hemipteronotus novacula</name>
    <dbReference type="NCBI Taxonomy" id="13765"/>
    <lineage>
        <taxon>Eukaryota</taxon>
        <taxon>Metazoa</taxon>
        <taxon>Chordata</taxon>
        <taxon>Craniata</taxon>
        <taxon>Vertebrata</taxon>
        <taxon>Euteleostomi</taxon>
        <taxon>Actinopterygii</taxon>
        <taxon>Neopterygii</taxon>
        <taxon>Teleostei</taxon>
        <taxon>Neoteleostei</taxon>
        <taxon>Acanthomorphata</taxon>
        <taxon>Eupercaria</taxon>
        <taxon>Labriformes</taxon>
        <taxon>Labridae</taxon>
        <taxon>Xyrichtys</taxon>
    </lineage>
</organism>
<evidence type="ECO:0000256" key="2">
    <source>
        <dbReference type="ARBA" id="ARBA00022553"/>
    </source>
</evidence>
<comment type="similarity">
    <text evidence="1">Belongs to the SPATA6 family.</text>
</comment>
<sequence>MASVRKKAHQKCLKCTVYLDIHKITCPSVLLFKKKDIYLSVCMMGQYRKTPCLPPVFPLLFDHKMIFHKTFPGVVDPADVADLLEADTTSFELIQLVPPEGEILATMEESSRDFLFPAEPGLSSGEGAAEREILMKRSSSFPGIAPRVEFTTTSVIEESNGRDSCLASPTCLSPVRPSLTSSRQGATKKSSPSGMNFSHNDDPSCVSSEGGKEKLNADTRSPNSAAFSTSPSSKTTNRNSQDKKKGKKQAFPILSVDTGYQQPTVSSRARALSPYTHRKMCQLSEDARQRLSHLQLGPHHFKKETESQPPFLVSYCSNVSGIGTPSSSPQRSSMNQHSDSCTADNTGSPLLRSYRPKSSRERSGSVRVHSSPGTPSRLGAQTESPSMRGSALSKSTPTRMNPRSPLNLNHSLRERLNTSQPSPSYWEIHSRVQRLLQTHKATMDHQVTFDHTC</sequence>
<feature type="region of interest" description="Disordered" evidence="3">
    <location>
        <begin position="322"/>
        <end position="410"/>
    </location>
</feature>
<feature type="region of interest" description="Disordered" evidence="3">
    <location>
        <begin position="159"/>
        <end position="255"/>
    </location>
</feature>
<evidence type="ECO:0000256" key="1">
    <source>
        <dbReference type="ARBA" id="ARBA00006215"/>
    </source>
</evidence>
<feature type="compositionally biased region" description="Polar residues" evidence="3">
    <location>
        <begin position="371"/>
        <end position="410"/>
    </location>
</feature>
<proteinExistence type="inferred from homology"/>
<keyword evidence="6" id="KW-1185">Reference proteome</keyword>
<dbReference type="PANTHER" id="PTHR16435">
    <property type="entry name" value="SPERMATOGENESIS-ASSOCIATED PROTEIN 6 SPATA6"/>
    <property type="match status" value="1"/>
</dbReference>